<feature type="domain" description="C2H2-type" evidence="1">
    <location>
        <begin position="89"/>
        <end position="111"/>
    </location>
</feature>
<dbReference type="EMBL" id="MUJZ01038772">
    <property type="protein sequence ID" value="OTF76171.1"/>
    <property type="molecule type" value="Genomic_DNA"/>
</dbReference>
<dbReference type="InterPro" id="IPR055303">
    <property type="entry name" value="ATMIN"/>
</dbReference>
<dbReference type="Gene3D" id="3.30.160.60">
    <property type="entry name" value="Classic Zinc Finger"/>
    <property type="match status" value="1"/>
</dbReference>
<dbReference type="OrthoDB" id="6512555at2759"/>
<dbReference type="Proteomes" id="UP000194236">
    <property type="component" value="Unassembled WGS sequence"/>
</dbReference>
<dbReference type="AlphaFoldDB" id="A0A1Y3B5Q2"/>
<dbReference type="PANTHER" id="PTHR46664">
    <property type="entry name" value="ATM INTERACTOR"/>
    <property type="match status" value="1"/>
</dbReference>
<evidence type="ECO:0000259" key="1">
    <source>
        <dbReference type="PROSITE" id="PS00028"/>
    </source>
</evidence>
<dbReference type="GO" id="GO:0045944">
    <property type="term" value="P:positive regulation of transcription by RNA polymerase II"/>
    <property type="evidence" value="ECO:0007669"/>
    <property type="project" value="InterPro"/>
</dbReference>
<dbReference type="SMART" id="SM00355">
    <property type="entry name" value="ZnF_C2H2"/>
    <property type="match status" value="3"/>
</dbReference>
<dbReference type="GO" id="GO:0000976">
    <property type="term" value="F:transcription cis-regulatory region binding"/>
    <property type="evidence" value="ECO:0007669"/>
    <property type="project" value="InterPro"/>
</dbReference>
<sequence>MASIFYPAAIISLSNNKQPPKNVQFKCTEKNCPYGPSGSKIFKKEIFLQNHMKNIHGEKRLKCSKCDQKFGLEFLLKYHEKYCGQQLTCSTCLKCYEKPTSLWMHCKRLGHQLPDNENFKFRKPKSESCSNFILLPVITTTIIPET</sequence>
<dbReference type="GO" id="GO:0005634">
    <property type="term" value="C:nucleus"/>
    <property type="evidence" value="ECO:0007669"/>
    <property type="project" value="TreeGrafter"/>
</dbReference>
<organism evidence="2 3">
    <name type="scientific">Euroglyphus maynei</name>
    <name type="common">Mayne's house dust mite</name>
    <dbReference type="NCBI Taxonomy" id="6958"/>
    <lineage>
        <taxon>Eukaryota</taxon>
        <taxon>Metazoa</taxon>
        <taxon>Ecdysozoa</taxon>
        <taxon>Arthropoda</taxon>
        <taxon>Chelicerata</taxon>
        <taxon>Arachnida</taxon>
        <taxon>Acari</taxon>
        <taxon>Acariformes</taxon>
        <taxon>Sarcoptiformes</taxon>
        <taxon>Astigmata</taxon>
        <taxon>Psoroptidia</taxon>
        <taxon>Analgoidea</taxon>
        <taxon>Pyroglyphidae</taxon>
        <taxon>Pyroglyphinae</taxon>
        <taxon>Euroglyphus</taxon>
    </lineage>
</organism>
<dbReference type="InterPro" id="IPR036236">
    <property type="entry name" value="Znf_C2H2_sf"/>
</dbReference>
<dbReference type="PANTHER" id="PTHR46664:SF1">
    <property type="entry name" value="ATM INTERACTOR"/>
    <property type="match status" value="1"/>
</dbReference>
<feature type="non-terminal residue" evidence="2">
    <location>
        <position position="146"/>
    </location>
</feature>
<dbReference type="PROSITE" id="PS00028">
    <property type="entry name" value="ZINC_FINGER_C2H2_1"/>
    <property type="match status" value="1"/>
</dbReference>
<reference evidence="2 3" key="1">
    <citation type="submission" date="2017-03" db="EMBL/GenBank/DDBJ databases">
        <title>Genome Survey of Euroglyphus maynei.</title>
        <authorList>
            <person name="Arlian L.G."/>
            <person name="Morgan M.S."/>
            <person name="Rider S.D."/>
        </authorList>
    </citation>
    <scope>NUCLEOTIDE SEQUENCE [LARGE SCALE GENOMIC DNA]</scope>
    <source>
        <strain evidence="2">Arlian Lab</strain>
        <tissue evidence="2">Whole body</tissue>
    </source>
</reference>
<comment type="caution">
    <text evidence="2">The sequence shown here is derived from an EMBL/GenBank/DDBJ whole genome shotgun (WGS) entry which is preliminary data.</text>
</comment>
<dbReference type="GO" id="GO:0000981">
    <property type="term" value="F:DNA-binding transcription factor activity, RNA polymerase II-specific"/>
    <property type="evidence" value="ECO:0007669"/>
    <property type="project" value="TreeGrafter"/>
</dbReference>
<name>A0A1Y3B5Q2_EURMA</name>
<gene>
    <name evidence="2" type="ORF">BLA29_011880</name>
</gene>
<keyword evidence="3" id="KW-1185">Reference proteome</keyword>
<evidence type="ECO:0000313" key="2">
    <source>
        <dbReference type="EMBL" id="OTF76171.1"/>
    </source>
</evidence>
<evidence type="ECO:0000313" key="3">
    <source>
        <dbReference type="Proteomes" id="UP000194236"/>
    </source>
</evidence>
<accession>A0A1Y3B5Q2</accession>
<dbReference type="InterPro" id="IPR013087">
    <property type="entry name" value="Znf_C2H2_type"/>
</dbReference>
<proteinExistence type="predicted"/>
<protein>
    <recommendedName>
        <fullName evidence="1">C2H2-type domain-containing protein</fullName>
    </recommendedName>
</protein>
<dbReference type="SUPFAM" id="SSF57667">
    <property type="entry name" value="beta-beta-alpha zinc fingers"/>
    <property type="match status" value="1"/>
</dbReference>